<proteinExistence type="predicted"/>
<comment type="caution">
    <text evidence="2">The sequence shown here is derived from an EMBL/GenBank/DDBJ whole genome shotgun (WGS) entry which is preliminary data.</text>
</comment>
<dbReference type="EMBL" id="JAPMSZ010000005">
    <property type="protein sequence ID" value="KAJ5101292.1"/>
    <property type="molecule type" value="Genomic_DNA"/>
</dbReference>
<dbReference type="RefSeq" id="XP_056512123.1">
    <property type="nucleotide sequence ID" value="XM_056654096.1"/>
</dbReference>
<gene>
    <name evidence="2" type="ORF">NUU61_003514</name>
</gene>
<dbReference type="AlphaFoldDB" id="A0A9W9FJH6"/>
<reference evidence="2" key="2">
    <citation type="journal article" date="2023" name="IMA Fungus">
        <title>Comparative genomic study of the Penicillium genus elucidates a diverse pangenome and 15 lateral gene transfer events.</title>
        <authorList>
            <person name="Petersen C."/>
            <person name="Sorensen T."/>
            <person name="Nielsen M.R."/>
            <person name="Sondergaard T.E."/>
            <person name="Sorensen J.L."/>
            <person name="Fitzpatrick D.A."/>
            <person name="Frisvad J.C."/>
            <person name="Nielsen K.L."/>
        </authorList>
    </citation>
    <scope>NUCLEOTIDE SEQUENCE</scope>
    <source>
        <strain evidence="2">IBT 34128</strain>
    </source>
</reference>
<organism evidence="2 3">
    <name type="scientific">Penicillium alfredii</name>
    <dbReference type="NCBI Taxonomy" id="1506179"/>
    <lineage>
        <taxon>Eukaryota</taxon>
        <taxon>Fungi</taxon>
        <taxon>Dikarya</taxon>
        <taxon>Ascomycota</taxon>
        <taxon>Pezizomycotina</taxon>
        <taxon>Eurotiomycetes</taxon>
        <taxon>Eurotiomycetidae</taxon>
        <taxon>Eurotiales</taxon>
        <taxon>Aspergillaceae</taxon>
        <taxon>Penicillium</taxon>
    </lineage>
</organism>
<accession>A0A9W9FJH6</accession>
<sequence>MARSFTIVRSRAPQTPESVSIPVMAYSDAGPRNDSHALDKTHATKSPEYRKMGQWDLRRTDTSNGQARRKPPPGKGATFDFRVTAPPDEAIPATSRSNRGPNRQHIIGIALGSPERTDFGERLPSPRFDTSIFPRDRAEQTSLPRKPSKWKKIAGLFKAKNALAVPTDNASTKPPADQSHPEKSHKMRKRTNSTEKWPSLDIESNIPPYGGEPPKTNPGNAGPLLNVDIPDTHMERYTVMFGKVVNQSQKPSLLARRSKTLDNLRVPDPRSFPTSKAPAIAVRRATSPAQSNFTCYPTSHPSKAAQILGTEDLSRGPSPIPRAHTLPVDSPAKSEKSKAISHMNNFSSLGSPIEKRPPPPPAKDKPAQPYSAPKLQHPVDRTASRRPAISTGPKYRSPPNNSTLELDGTCIPHQAPEPAPVEISTARTICVSAGKQQMLVPIRPRMDYLEPNERFVDRKTLTPRITDVHYGHRHAVSQELRIESV</sequence>
<feature type="region of interest" description="Disordered" evidence="1">
    <location>
        <begin position="311"/>
        <end position="401"/>
    </location>
</feature>
<reference evidence="2" key="1">
    <citation type="submission" date="2022-11" db="EMBL/GenBank/DDBJ databases">
        <authorList>
            <person name="Petersen C."/>
        </authorList>
    </citation>
    <scope>NUCLEOTIDE SEQUENCE</scope>
    <source>
        <strain evidence="2">IBT 34128</strain>
    </source>
</reference>
<evidence type="ECO:0000313" key="3">
    <source>
        <dbReference type="Proteomes" id="UP001141434"/>
    </source>
</evidence>
<feature type="compositionally biased region" description="Basic and acidic residues" evidence="1">
    <location>
        <begin position="31"/>
        <end position="61"/>
    </location>
</feature>
<dbReference type="OrthoDB" id="5404004at2759"/>
<protein>
    <submittedName>
        <fullName evidence="2">Uncharacterized protein</fullName>
    </submittedName>
</protein>
<evidence type="ECO:0000313" key="2">
    <source>
        <dbReference type="EMBL" id="KAJ5101292.1"/>
    </source>
</evidence>
<feature type="region of interest" description="Disordered" evidence="1">
    <location>
        <begin position="166"/>
        <end position="201"/>
    </location>
</feature>
<feature type="region of interest" description="Disordered" evidence="1">
    <location>
        <begin position="1"/>
        <end position="82"/>
    </location>
</feature>
<feature type="compositionally biased region" description="Basic and acidic residues" evidence="1">
    <location>
        <begin position="353"/>
        <end position="366"/>
    </location>
</feature>
<name>A0A9W9FJH6_9EURO</name>
<keyword evidence="3" id="KW-1185">Reference proteome</keyword>
<dbReference type="GeneID" id="81393264"/>
<dbReference type="Proteomes" id="UP001141434">
    <property type="component" value="Unassembled WGS sequence"/>
</dbReference>
<evidence type="ECO:0000256" key="1">
    <source>
        <dbReference type="SAM" id="MobiDB-lite"/>
    </source>
</evidence>